<evidence type="ECO:0000313" key="4">
    <source>
        <dbReference type="Proteomes" id="UP000311713"/>
    </source>
</evidence>
<dbReference type="Pfam" id="PF12028">
    <property type="entry name" value="DUF3515"/>
    <property type="match status" value="1"/>
</dbReference>
<feature type="chain" id="PRO_5022851131" evidence="2">
    <location>
        <begin position="33"/>
        <end position="193"/>
    </location>
</feature>
<name>A0A5C4UUX6_9ACTN</name>
<sequence length="193" mass="20497">MTARPPAAAVRRALPPAALVLLLAACSPGSGAADVRVPEPGGEAAAACRALAEDLPDVVDGQERRELDEPSPYAAVWGEPGIVLRCGVEAPAELTPGTPEYEAAHADVVGVNEVSWLLEEESGAKRFTTTEREVLVEMTVPDSYAPEVNPLLDVAAPIDRHIPLSELYRQDDPDDPEEPDDAHEGHDGDGHHH</sequence>
<feature type="region of interest" description="Disordered" evidence="1">
    <location>
        <begin position="163"/>
        <end position="193"/>
    </location>
</feature>
<keyword evidence="2" id="KW-0732">Signal</keyword>
<dbReference type="OrthoDB" id="3213819at2"/>
<protein>
    <submittedName>
        <fullName evidence="3">DUF3515 domain-containing protein</fullName>
    </submittedName>
</protein>
<dbReference type="Proteomes" id="UP000311713">
    <property type="component" value="Unassembled WGS sequence"/>
</dbReference>
<feature type="signal peptide" evidence="2">
    <location>
        <begin position="1"/>
        <end position="32"/>
    </location>
</feature>
<feature type="compositionally biased region" description="Acidic residues" evidence="1">
    <location>
        <begin position="172"/>
        <end position="181"/>
    </location>
</feature>
<dbReference type="EMBL" id="VDGT01000018">
    <property type="protein sequence ID" value="TNM27295.1"/>
    <property type="molecule type" value="Genomic_DNA"/>
</dbReference>
<dbReference type="PROSITE" id="PS51257">
    <property type="entry name" value="PROKAR_LIPOPROTEIN"/>
    <property type="match status" value="1"/>
</dbReference>
<proteinExistence type="predicted"/>
<organism evidence="3 4">
    <name type="scientific">Streptomyces sedi</name>
    <dbReference type="NCBI Taxonomy" id="555059"/>
    <lineage>
        <taxon>Bacteria</taxon>
        <taxon>Bacillati</taxon>
        <taxon>Actinomycetota</taxon>
        <taxon>Actinomycetes</taxon>
        <taxon>Kitasatosporales</taxon>
        <taxon>Streptomycetaceae</taxon>
        <taxon>Streptomyces</taxon>
    </lineage>
</organism>
<evidence type="ECO:0000313" key="3">
    <source>
        <dbReference type="EMBL" id="TNM27295.1"/>
    </source>
</evidence>
<evidence type="ECO:0000256" key="2">
    <source>
        <dbReference type="SAM" id="SignalP"/>
    </source>
</evidence>
<comment type="caution">
    <text evidence="3">The sequence shown here is derived from an EMBL/GenBank/DDBJ whole genome shotgun (WGS) entry which is preliminary data.</text>
</comment>
<evidence type="ECO:0000256" key="1">
    <source>
        <dbReference type="SAM" id="MobiDB-lite"/>
    </source>
</evidence>
<accession>A0A5C4UUX6</accession>
<dbReference type="RefSeq" id="WP_139647901.1">
    <property type="nucleotide sequence ID" value="NZ_BAAAZS010000013.1"/>
</dbReference>
<dbReference type="AlphaFoldDB" id="A0A5C4UUX6"/>
<gene>
    <name evidence="3" type="ORF">FH715_21620</name>
</gene>
<feature type="compositionally biased region" description="Basic and acidic residues" evidence="1">
    <location>
        <begin position="182"/>
        <end position="193"/>
    </location>
</feature>
<dbReference type="InterPro" id="IPR021903">
    <property type="entry name" value="DUF3515"/>
</dbReference>
<reference evidence="3 4" key="1">
    <citation type="submission" date="2019-06" db="EMBL/GenBank/DDBJ databases">
        <title>Draft genome of Streptomyces sedi sp. JCM16909.</title>
        <authorList>
            <person name="Klykleung N."/>
            <person name="Tanasupawat S."/>
            <person name="Kudo T."/>
            <person name="Yuki M."/>
            <person name="Ohkuma M."/>
        </authorList>
    </citation>
    <scope>NUCLEOTIDE SEQUENCE [LARGE SCALE GENOMIC DNA]</scope>
    <source>
        <strain evidence="3 4">JCM 16909</strain>
    </source>
</reference>
<keyword evidence="4" id="KW-1185">Reference proteome</keyword>